<dbReference type="OMA" id="NQRGDRE"/>
<organism evidence="2 3">
    <name type="scientific">Trypanosoma cruzi (strain CL Brener)</name>
    <dbReference type="NCBI Taxonomy" id="353153"/>
    <lineage>
        <taxon>Eukaryota</taxon>
        <taxon>Discoba</taxon>
        <taxon>Euglenozoa</taxon>
        <taxon>Kinetoplastea</taxon>
        <taxon>Metakinetoplastina</taxon>
        <taxon>Trypanosomatida</taxon>
        <taxon>Trypanosomatidae</taxon>
        <taxon>Trypanosoma</taxon>
        <taxon>Schizotrypanum</taxon>
    </lineage>
</organism>
<protein>
    <submittedName>
        <fullName evidence="2">Trans-sialidase, putative</fullName>
    </submittedName>
</protein>
<feature type="compositionally biased region" description="Low complexity" evidence="1">
    <location>
        <begin position="74"/>
        <end position="86"/>
    </location>
</feature>
<feature type="non-terminal residue" evidence="2">
    <location>
        <position position="1"/>
    </location>
</feature>
<evidence type="ECO:0000313" key="3">
    <source>
        <dbReference type="Proteomes" id="UP000002296"/>
    </source>
</evidence>
<gene>
    <name evidence="2" type="ORF">Tc00.1047053508753.3</name>
</gene>
<evidence type="ECO:0000313" key="2">
    <source>
        <dbReference type="EMBL" id="EAN84924.1"/>
    </source>
</evidence>
<feature type="compositionally biased region" description="Polar residues" evidence="1">
    <location>
        <begin position="87"/>
        <end position="96"/>
    </location>
</feature>
<proteinExistence type="predicted"/>
<accession>Q4CXC2</accession>
<reference evidence="2 3" key="1">
    <citation type="journal article" date="2005" name="Science">
        <title>The genome sequence of Trypanosoma cruzi, etiologic agent of Chagas disease.</title>
        <authorList>
            <person name="El-Sayed N.M."/>
            <person name="Myler P.J."/>
            <person name="Bartholomeu D.C."/>
            <person name="Nilsson D."/>
            <person name="Aggarwal G."/>
            <person name="Tran A.N."/>
            <person name="Ghedin E."/>
            <person name="Worthey E.A."/>
            <person name="Delcher A.L."/>
            <person name="Blandin G."/>
            <person name="Westenberger S.J."/>
            <person name="Caler E."/>
            <person name="Cerqueira G.C."/>
            <person name="Branche C."/>
            <person name="Haas B."/>
            <person name="Anupama A."/>
            <person name="Arner E."/>
            <person name="Aslund L."/>
            <person name="Attipoe P."/>
            <person name="Bontempi E."/>
            <person name="Bringaud F."/>
            <person name="Burton P."/>
            <person name="Cadag E."/>
            <person name="Campbell D.A."/>
            <person name="Carrington M."/>
            <person name="Crabtree J."/>
            <person name="Darban H."/>
            <person name="da Silveira J.F."/>
            <person name="de Jong P."/>
            <person name="Edwards K."/>
            <person name="Englund P.T."/>
            <person name="Fazelina G."/>
            <person name="Feldblyum T."/>
            <person name="Ferella M."/>
            <person name="Frasch A.C."/>
            <person name="Gull K."/>
            <person name="Horn D."/>
            <person name="Hou L."/>
            <person name="Huang Y."/>
            <person name="Kindlund E."/>
            <person name="Klingbeil M."/>
            <person name="Kluge S."/>
            <person name="Koo H."/>
            <person name="Lacerda D."/>
            <person name="Levin M.J."/>
            <person name="Lorenzi H."/>
            <person name="Louie T."/>
            <person name="Machado C.R."/>
            <person name="McCulloch R."/>
            <person name="McKenna A."/>
            <person name="Mizuno Y."/>
            <person name="Mottram J.C."/>
            <person name="Nelson S."/>
            <person name="Ochaya S."/>
            <person name="Osoegawa K."/>
            <person name="Pai G."/>
            <person name="Parsons M."/>
            <person name="Pentony M."/>
            <person name="Pettersson U."/>
            <person name="Pop M."/>
            <person name="Ramirez J.L."/>
            <person name="Rinta J."/>
            <person name="Robertson L."/>
            <person name="Salzberg S.L."/>
            <person name="Sanchez D.O."/>
            <person name="Seyler A."/>
            <person name="Sharma R."/>
            <person name="Shetty J."/>
            <person name="Simpson A.J."/>
            <person name="Sisk E."/>
            <person name="Tammi M.T."/>
            <person name="Tarleton R."/>
            <person name="Teixeira S."/>
            <person name="Van Aken S."/>
            <person name="Vogt C."/>
            <person name="Ward P.N."/>
            <person name="Wickstead B."/>
            <person name="Wortman J."/>
            <person name="White O."/>
            <person name="Fraser C.M."/>
            <person name="Stuart K.D."/>
            <person name="Andersson B."/>
        </authorList>
    </citation>
    <scope>NUCLEOTIDE SEQUENCE [LARGE SCALE GENOMIC DNA]</scope>
    <source>
        <strain evidence="2 3">CL Brener</strain>
    </source>
</reference>
<feature type="compositionally biased region" description="Polar residues" evidence="1">
    <location>
        <begin position="40"/>
        <end position="49"/>
    </location>
</feature>
<feature type="compositionally biased region" description="Polar residues" evidence="1">
    <location>
        <begin position="14"/>
        <end position="29"/>
    </location>
</feature>
<dbReference type="InterPro" id="IPR021287">
    <property type="entry name" value="Trans-sialidase_CS"/>
</dbReference>
<comment type="caution">
    <text evidence="2">The sequence shown here is derived from an EMBL/GenBank/DDBJ whole genome shotgun (WGS) entry which is preliminary data.</text>
</comment>
<sequence length="179" mass="18800">STVDETSETDEAILQSQTSDDPAQQTTLPLVSEGVDDEPSSLSTSTSNQRGDREEEVHSHAAVGTNSGPDSSNTTEVTTADVTTATIEPNSDPTTVQREDDVPDYVGAAPNHPSTEPGERDIQSESNAAPLLGNDLFDVENITDLFCVGVKGDSTVQGCVSRVLLLLLLLGLWGTVALC</sequence>
<dbReference type="AlphaFoldDB" id="Q4CXC2"/>
<dbReference type="KEGG" id="tcr:508753.3"/>
<evidence type="ECO:0000256" key="1">
    <source>
        <dbReference type="SAM" id="MobiDB-lite"/>
    </source>
</evidence>
<dbReference type="InParanoid" id="Q4CXC2"/>
<dbReference type="RefSeq" id="XP_806775.1">
    <property type="nucleotide sequence ID" value="XM_801682.1"/>
</dbReference>
<feature type="compositionally biased region" description="Polar residues" evidence="1">
    <location>
        <begin position="64"/>
        <end position="73"/>
    </location>
</feature>
<dbReference type="GeneID" id="3536880"/>
<feature type="region of interest" description="Disordered" evidence="1">
    <location>
        <begin position="1"/>
        <end position="123"/>
    </location>
</feature>
<dbReference type="EMBL" id="AAHK01001552">
    <property type="protein sequence ID" value="EAN84924.1"/>
    <property type="molecule type" value="Genomic_DNA"/>
</dbReference>
<feature type="compositionally biased region" description="Basic and acidic residues" evidence="1">
    <location>
        <begin position="50"/>
        <end position="59"/>
    </location>
</feature>
<dbReference type="VEuPathDB" id="TriTrypDB:TcCLB.508753.3"/>
<dbReference type="PaxDb" id="353153-Q4CXC2"/>
<name>Q4CXC2_TRYCC</name>
<dbReference type="Pfam" id="PF11052">
    <property type="entry name" value="Tr-sialidase_C"/>
    <property type="match status" value="1"/>
</dbReference>
<feature type="compositionally biased region" description="Acidic residues" evidence="1">
    <location>
        <begin position="1"/>
        <end position="11"/>
    </location>
</feature>
<keyword evidence="3" id="KW-1185">Reference proteome</keyword>
<dbReference type="Proteomes" id="UP000002296">
    <property type="component" value="Unassembled WGS sequence"/>
</dbReference>